<feature type="transmembrane region" description="Helical" evidence="1">
    <location>
        <begin position="389"/>
        <end position="411"/>
    </location>
</feature>
<dbReference type="PANTHER" id="PTHR30282">
    <property type="entry name" value="P-AMINOBENZOYL GLUTAMATE TRANSPORTER"/>
    <property type="match status" value="1"/>
</dbReference>
<feature type="transmembrane region" description="Helical" evidence="1">
    <location>
        <begin position="479"/>
        <end position="506"/>
    </location>
</feature>
<evidence type="ECO:0000313" key="5">
    <source>
        <dbReference type="Proteomes" id="UP000290273"/>
    </source>
</evidence>
<evidence type="ECO:0000313" key="6">
    <source>
        <dbReference type="Proteomes" id="UP000290921"/>
    </source>
</evidence>
<reference evidence="5 6" key="1">
    <citation type="submission" date="2018-06" db="EMBL/GenBank/DDBJ databases">
        <title>Genome conservation of Clostridium tetani.</title>
        <authorList>
            <person name="Bruggemann H."/>
            <person name="Popoff M.R."/>
        </authorList>
    </citation>
    <scope>NUCLEOTIDE SEQUENCE [LARGE SCALE GENOMIC DNA]</scope>
    <source>
        <strain evidence="3 6">2017.061</strain>
        <strain evidence="4 5">63.05</strain>
    </source>
</reference>
<reference evidence="2 7" key="2">
    <citation type="submission" date="2022-09" db="EMBL/GenBank/DDBJ databases">
        <title>complete genome sequences of Clostridium tetani str. KHSU-234311-028 isolated from soil.</title>
        <authorList>
            <person name="Sekizuka T."/>
            <person name="Shitada C."/>
            <person name="Takahashi M."/>
            <person name="Kuroda M."/>
        </authorList>
    </citation>
    <scope>NUCLEOTIDE SEQUENCE [LARGE SCALE GENOMIC DNA]</scope>
    <source>
        <strain evidence="2 7">KHSU-234311-028</strain>
    </source>
</reference>
<feature type="transmembrane region" description="Helical" evidence="1">
    <location>
        <begin position="270"/>
        <end position="290"/>
    </location>
</feature>
<feature type="transmembrane region" description="Helical" evidence="1">
    <location>
        <begin position="218"/>
        <end position="238"/>
    </location>
</feature>
<dbReference type="Pfam" id="PF03806">
    <property type="entry name" value="ABG_transport"/>
    <property type="match status" value="1"/>
</dbReference>
<evidence type="ECO:0000313" key="2">
    <source>
        <dbReference type="EMBL" id="BDR80162.1"/>
    </source>
</evidence>
<feature type="transmembrane region" description="Helical" evidence="1">
    <location>
        <begin position="130"/>
        <end position="162"/>
    </location>
</feature>
<evidence type="ECO:0000313" key="7">
    <source>
        <dbReference type="Proteomes" id="UP001321763"/>
    </source>
</evidence>
<dbReference type="EMBL" id="QMAP01000014">
    <property type="protein sequence ID" value="RXI45072.1"/>
    <property type="molecule type" value="Genomic_DNA"/>
</dbReference>
<feature type="transmembrane region" description="Helical" evidence="1">
    <location>
        <begin position="91"/>
        <end position="110"/>
    </location>
</feature>
<dbReference type="GO" id="GO:1902604">
    <property type="term" value="P:p-aminobenzoyl-glutamate transmembrane transport"/>
    <property type="evidence" value="ECO:0007669"/>
    <property type="project" value="InterPro"/>
</dbReference>
<dbReference type="InterPro" id="IPR004697">
    <property type="entry name" value="AbgT"/>
</dbReference>
<dbReference type="Proteomes" id="UP001321763">
    <property type="component" value="Chromosome"/>
</dbReference>
<dbReference type="GO" id="GO:0015558">
    <property type="term" value="F:secondary active p-aminobenzoyl-glutamate transmembrane transporter activity"/>
    <property type="evidence" value="ECO:0007669"/>
    <property type="project" value="InterPro"/>
</dbReference>
<dbReference type="EMBL" id="QMAU01000024">
    <property type="protein sequence ID" value="RXI57195.1"/>
    <property type="molecule type" value="Genomic_DNA"/>
</dbReference>
<sequence>MAKEKKRSLFDRFIQGVEVAGNKLPTPFTLFLYLIIIICVLSFVLSSMGVSVTYMAAGKNGAEMKETTVAVVNLLSKEQFKSFLTDFTKTFIEFPPLGLLMIMMMGIGFVEETGFINALMRKTLLSAPSFLITAVLAFVGVNANIASDAGMIFTATIGAILFKSLGRNPYIGIIIGFAAGSGGFTANLFVAGTDALLSGISESAAEAARITTPIHPLINYYFMATATFIVTGVVTLIAEKYIIPKLDSGSGTLEDKDLASHELTDLEKKGLSNAGIATIIYIIIILALSIPKNGLLRADNGTILPKSPLISGIVPLIFFFFLTVGITYGRTTKYITSEKDIPNIMRNSLSGALTFLVVVLPSSIFIKFFNESKLTTVMAVKGSELLKKANMGVIPLLLSFILLVALVNMFMTSGSSKWLILAPIFVPMFAMLNLSPAVSQVAFRVGDSATNIISPISSSLAVVIGIMEQYNEKKDEPVGIGTVIALTLPFALGILLSMSLLLILWVTFDIPLGPGANIFLS</sequence>
<dbReference type="RefSeq" id="WP_023437414.1">
    <property type="nucleotide sequence ID" value="NZ_AP026818.1"/>
</dbReference>
<evidence type="ECO:0000256" key="1">
    <source>
        <dbReference type="SAM" id="Phobius"/>
    </source>
</evidence>
<feature type="transmembrane region" description="Helical" evidence="1">
    <location>
        <begin position="30"/>
        <end position="57"/>
    </location>
</feature>
<dbReference type="Proteomes" id="UP000290273">
    <property type="component" value="Unassembled WGS sequence"/>
</dbReference>
<feature type="transmembrane region" description="Helical" evidence="1">
    <location>
        <begin position="418"/>
        <end position="443"/>
    </location>
</feature>
<dbReference type="Proteomes" id="UP000290921">
    <property type="component" value="Unassembled WGS sequence"/>
</dbReference>
<keyword evidence="1" id="KW-0472">Membrane</keyword>
<dbReference type="PANTHER" id="PTHR30282:SF0">
    <property type="entry name" value="P-AMINOBENZOYL-GLUTAMATE TRANSPORT PROTEIN"/>
    <property type="match status" value="1"/>
</dbReference>
<protein>
    <submittedName>
        <fullName evidence="3">AbgT family transporter</fullName>
    </submittedName>
    <submittedName>
        <fullName evidence="2">Aminobenzoyl-glutamate transporter</fullName>
    </submittedName>
</protein>
<name>A0A4V1LED9_CLOTA</name>
<feature type="transmembrane region" description="Helical" evidence="1">
    <location>
        <begin position="349"/>
        <end position="369"/>
    </location>
</feature>
<feature type="transmembrane region" description="Helical" evidence="1">
    <location>
        <begin position="310"/>
        <end position="328"/>
    </location>
</feature>
<organism evidence="3 6">
    <name type="scientific">Clostridium tetani</name>
    <dbReference type="NCBI Taxonomy" id="1513"/>
    <lineage>
        <taxon>Bacteria</taxon>
        <taxon>Bacillati</taxon>
        <taxon>Bacillota</taxon>
        <taxon>Clostridia</taxon>
        <taxon>Eubacteriales</taxon>
        <taxon>Clostridiaceae</taxon>
        <taxon>Clostridium</taxon>
    </lineage>
</organism>
<proteinExistence type="predicted"/>
<dbReference type="AlphaFoldDB" id="A0A4V1LED9"/>
<evidence type="ECO:0000313" key="4">
    <source>
        <dbReference type="EMBL" id="RXI57195.1"/>
    </source>
</evidence>
<gene>
    <name evidence="3" type="ORF">DP130_12530</name>
    <name evidence="4" type="ORF">DP131_05610</name>
    <name evidence="2" type="ORF">K234311028_04080</name>
</gene>
<keyword evidence="1" id="KW-0812">Transmembrane</keyword>
<dbReference type="EMBL" id="AP026818">
    <property type="protein sequence ID" value="BDR80162.1"/>
    <property type="molecule type" value="Genomic_DNA"/>
</dbReference>
<feature type="transmembrane region" description="Helical" evidence="1">
    <location>
        <begin position="169"/>
        <end position="190"/>
    </location>
</feature>
<evidence type="ECO:0000313" key="3">
    <source>
        <dbReference type="EMBL" id="RXI45072.1"/>
    </source>
</evidence>
<keyword evidence="1" id="KW-1133">Transmembrane helix</keyword>
<accession>A0A4V1LED9</accession>